<organism evidence="3 4">
    <name type="scientific">Georgenia deserti</name>
    <dbReference type="NCBI Taxonomy" id="2093781"/>
    <lineage>
        <taxon>Bacteria</taxon>
        <taxon>Bacillati</taxon>
        <taxon>Actinomycetota</taxon>
        <taxon>Actinomycetes</taxon>
        <taxon>Micrococcales</taxon>
        <taxon>Bogoriellaceae</taxon>
        <taxon>Georgenia</taxon>
    </lineage>
</organism>
<accession>A0ABW4L5I4</accession>
<dbReference type="InterPro" id="IPR036104">
    <property type="entry name" value="BFN_sf"/>
</dbReference>
<dbReference type="PROSITE" id="PS51658">
    <property type="entry name" value="BFN"/>
    <property type="match status" value="1"/>
</dbReference>
<dbReference type="Gene3D" id="3.10.690.10">
    <property type="entry name" value="Bifunctional nuclease domain"/>
    <property type="match status" value="1"/>
</dbReference>
<dbReference type="SUPFAM" id="SSF103256">
    <property type="entry name" value="Hypothetical protein TM0160"/>
    <property type="match status" value="1"/>
</dbReference>
<reference evidence="4" key="1">
    <citation type="journal article" date="2019" name="Int. J. Syst. Evol. Microbiol.">
        <title>The Global Catalogue of Microorganisms (GCM) 10K type strain sequencing project: providing services to taxonomists for standard genome sequencing and annotation.</title>
        <authorList>
            <consortium name="The Broad Institute Genomics Platform"/>
            <consortium name="The Broad Institute Genome Sequencing Center for Infectious Disease"/>
            <person name="Wu L."/>
            <person name="Ma J."/>
        </authorList>
    </citation>
    <scope>NUCLEOTIDE SEQUENCE [LARGE SCALE GENOMIC DNA]</scope>
    <source>
        <strain evidence="4">JCM 17130</strain>
    </source>
</reference>
<dbReference type="Pfam" id="PF02577">
    <property type="entry name" value="BFN_dom"/>
    <property type="match status" value="1"/>
</dbReference>
<gene>
    <name evidence="3" type="ORF">ACFSE6_08620</name>
</gene>
<proteinExistence type="predicted"/>
<dbReference type="EMBL" id="JBHUEE010000004">
    <property type="protein sequence ID" value="MFD1717895.1"/>
    <property type="molecule type" value="Genomic_DNA"/>
</dbReference>
<evidence type="ECO:0000313" key="4">
    <source>
        <dbReference type="Proteomes" id="UP001597277"/>
    </source>
</evidence>
<evidence type="ECO:0000313" key="3">
    <source>
        <dbReference type="EMBL" id="MFD1717895.1"/>
    </source>
</evidence>
<dbReference type="Proteomes" id="UP001597277">
    <property type="component" value="Unassembled WGS sequence"/>
</dbReference>
<dbReference type="InterPro" id="IPR003729">
    <property type="entry name" value="Bi_nuclease_dom"/>
</dbReference>
<comment type="caution">
    <text evidence="3">The sequence shown here is derived from an EMBL/GenBank/DDBJ whole genome shotgun (WGS) entry which is preliminary data.</text>
</comment>
<keyword evidence="4" id="KW-1185">Reference proteome</keyword>
<feature type="compositionally biased region" description="Pro residues" evidence="1">
    <location>
        <begin position="191"/>
        <end position="201"/>
    </location>
</feature>
<name>A0ABW4L5I4_9MICO</name>
<protein>
    <submittedName>
        <fullName evidence="3">Bifunctional nuclease family protein</fullName>
    </submittedName>
</protein>
<sequence length="201" mass="20440">MREMVVLGVRVSVPGNEVVVVLGEPGGTRVLPIVIGPREGAAIASAQAGLVPPRPLTHDLLVSILDHLGVGVKEIRVTRVVDGIFHAEIELSGGQEVDARPSDAIAIALRAKCPVLCDEELLAVAGVPIEEAGLDQEEAQQLPAAESGAEVLEQFRAFLEGVEPEDFATGSSAGGEGHEDDDGGEGGAPGSGPPGSGPAGR</sequence>
<dbReference type="RefSeq" id="WP_388005108.1">
    <property type="nucleotide sequence ID" value="NZ_JBHUEE010000004.1"/>
</dbReference>
<feature type="region of interest" description="Disordered" evidence="1">
    <location>
        <begin position="163"/>
        <end position="201"/>
    </location>
</feature>
<dbReference type="PANTHER" id="PTHR15160:SF1">
    <property type="entry name" value="VON HIPPEL-LINDAU DISEASE TUMOR SUPPRESSOR"/>
    <property type="match status" value="1"/>
</dbReference>
<dbReference type="PANTHER" id="PTHR15160">
    <property type="entry name" value="VON HIPPEL-LINDAU PROTEIN"/>
    <property type="match status" value="1"/>
</dbReference>
<feature type="domain" description="BFN" evidence="2">
    <location>
        <begin position="1"/>
        <end position="129"/>
    </location>
</feature>
<evidence type="ECO:0000256" key="1">
    <source>
        <dbReference type="SAM" id="MobiDB-lite"/>
    </source>
</evidence>
<evidence type="ECO:0000259" key="2">
    <source>
        <dbReference type="PROSITE" id="PS51658"/>
    </source>
</evidence>